<dbReference type="InterPro" id="IPR010651">
    <property type="entry name" value="Sugar_transport"/>
</dbReference>
<evidence type="ECO:0000256" key="4">
    <source>
        <dbReference type="ARBA" id="ARBA00022989"/>
    </source>
</evidence>
<reference evidence="7 8" key="1">
    <citation type="journal article" date="2017" name="Curr. Biol.">
        <title>Genome architecture and evolution of a unichromosomal asexual nematode.</title>
        <authorList>
            <person name="Fradin H."/>
            <person name="Zegar C."/>
            <person name="Gutwein M."/>
            <person name="Lucas J."/>
            <person name="Kovtun M."/>
            <person name="Corcoran D."/>
            <person name="Baugh L.R."/>
            <person name="Kiontke K."/>
            <person name="Gunsalus K."/>
            <person name="Fitch D.H."/>
            <person name="Piano F."/>
        </authorList>
    </citation>
    <scope>NUCLEOTIDE SEQUENCE [LARGE SCALE GENOMIC DNA]</scope>
    <source>
        <strain evidence="7">PF1309</strain>
    </source>
</reference>
<evidence type="ECO:0000256" key="6">
    <source>
        <dbReference type="SAM" id="Phobius"/>
    </source>
</evidence>
<sequence>MVLLGLGACISAAFILSLTYIPIRRYPPTDGFFALLMICVGSLVVAIPIHVLEGCPPIYGLAIFGGIVWCIGNSLCFFIMNRLGLAPAALIWNTISCMSGWGAPRFGLFGLEPNVPKSVGLNYLGIATLIVGAVLAALFAGLCFGNMLTPITYIQTHPEIYPDASLRGLPYLLSFHLGAFFTGTIIYAIYCVLKRNEPVQPPQIAIASLLGGLSFGVGMIFFLLGMELLSQSISYPLIAMLPGLFVSLWSIFYFEEISVNQNSI</sequence>
<feature type="transmembrane region" description="Helical" evidence="6">
    <location>
        <begin position="33"/>
        <end position="52"/>
    </location>
</feature>
<evidence type="ECO:0000313" key="7">
    <source>
        <dbReference type="EMBL" id="PAV91532.1"/>
    </source>
</evidence>
<feature type="transmembrane region" description="Helical" evidence="6">
    <location>
        <begin position="123"/>
        <end position="148"/>
    </location>
</feature>
<feature type="transmembrane region" description="Helical" evidence="6">
    <location>
        <begin position="168"/>
        <end position="193"/>
    </location>
</feature>
<evidence type="ECO:0000313" key="8">
    <source>
        <dbReference type="Proteomes" id="UP000218231"/>
    </source>
</evidence>
<dbReference type="OrthoDB" id="426527at2759"/>
<keyword evidence="5 6" id="KW-0472">Membrane</keyword>
<dbReference type="PANTHER" id="PTHR16119">
    <property type="entry name" value="TRANSMEMBRANE PROTEIN 144"/>
    <property type="match status" value="1"/>
</dbReference>
<feature type="transmembrane region" description="Helical" evidence="6">
    <location>
        <begin position="59"/>
        <end position="80"/>
    </location>
</feature>
<dbReference type="AlphaFoldDB" id="A0A2A2LZ56"/>
<accession>A0A2A2LZ56</accession>
<dbReference type="PANTHER" id="PTHR16119:SF16">
    <property type="entry name" value="TRANSMEMBRANE PROTEIN 144 HOMOLOG"/>
    <property type="match status" value="1"/>
</dbReference>
<evidence type="ECO:0000256" key="3">
    <source>
        <dbReference type="ARBA" id="ARBA00022692"/>
    </source>
</evidence>
<feature type="transmembrane region" description="Helical" evidence="6">
    <location>
        <begin position="205"/>
        <end position="226"/>
    </location>
</feature>
<dbReference type="STRING" id="2018661.A0A2A2LZ56"/>
<dbReference type="GO" id="GO:0015144">
    <property type="term" value="F:carbohydrate transmembrane transporter activity"/>
    <property type="evidence" value="ECO:0007669"/>
    <property type="project" value="InterPro"/>
</dbReference>
<dbReference type="Pfam" id="PF07857">
    <property type="entry name" value="TMEM144"/>
    <property type="match status" value="1"/>
</dbReference>
<evidence type="ECO:0000256" key="1">
    <source>
        <dbReference type="ARBA" id="ARBA00004141"/>
    </source>
</evidence>
<protein>
    <submittedName>
        <fullName evidence="7">Uncharacterized protein</fullName>
    </submittedName>
</protein>
<keyword evidence="4 6" id="KW-1133">Transmembrane helix</keyword>
<name>A0A2A2LZ56_9BILA</name>
<dbReference type="InterPro" id="IPR012435">
    <property type="entry name" value="TMEM144"/>
</dbReference>
<keyword evidence="8" id="KW-1185">Reference proteome</keyword>
<comment type="subcellular location">
    <subcellularLocation>
        <location evidence="1">Membrane</location>
        <topology evidence="1">Multi-pass membrane protein</topology>
    </subcellularLocation>
</comment>
<evidence type="ECO:0000256" key="5">
    <source>
        <dbReference type="ARBA" id="ARBA00023136"/>
    </source>
</evidence>
<feature type="transmembrane region" description="Helical" evidence="6">
    <location>
        <begin position="86"/>
        <end position="111"/>
    </location>
</feature>
<comment type="similarity">
    <text evidence="2">Belongs to the TMEM144 family.</text>
</comment>
<proteinExistence type="inferred from homology"/>
<dbReference type="GO" id="GO:0016020">
    <property type="term" value="C:membrane"/>
    <property type="evidence" value="ECO:0007669"/>
    <property type="project" value="UniProtKB-SubCell"/>
</dbReference>
<keyword evidence="3 6" id="KW-0812">Transmembrane</keyword>
<gene>
    <name evidence="7" type="ORF">WR25_24573</name>
</gene>
<evidence type="ECO:0000256" key="2">
    <source>
        <dbReference type="ARBA" id="ARBA00005731"/>
    </source>
</evidence>
<dbReference type="Proteomes" id="UP000218231">
    <property type="component" value="Unassembled WGS sequence"/>
</dbReference>
<comment type="caution">
    <text evidence="7">The sequence shown here is derived from an EMBL/GenBank/DDBJ whole genome shotgun (WGS) entry which is preliminary data.</text>
</comment>
<organism evidence="7 8">
    <name type="scientific">Diploscapter pachys</name>
    <dbReference type="NCBI Taxonomy" id="2018661"/>
    <lineage>
        <taxon>Eukaryota</taxon>
        <taxon>Metazoa</taxon>
        <taxon>Ecdysozoa</taxon>
        <taxon>Nematoda</taxon>
        <taxon>Chromadorea</taxon>
        <taxon>Rhabditida</taxon>
        <taxon>Rhabditina</taxon>
        <taxon>Rhabditomorpha</taxon>
        <taxon>Rhabditoidea</taxon>
        <taxon>Rhabditidae</taxon>
        <taxon>Diploscapter</taxon>
    </lineage>
</organism>
<feature type="transmembrane region" description="Helical" evidence="6">
    <location>
        <begin position="232"/>
        <end position="254"/>
    </location>
</feature>
<dbReference type="EMBL" id="LIAE01006308">
    <property type="protein sequence ID" value="PAV91532.1"/>
    <property type="molecule type" value="Genomic_DNA"/>
</dbReference>